<dbReference type="EMBL" id="EQ999978">
    <property type="protein sequence ID" value="EEQ90819.1"/>
    <property type="molecule type" value="Genomic_DNA"/>
</dbReference>
<evidence type="ECO:0000313" key="3">
    <source>
        <dbReference type="Proteomes" id="UP000002039"/>
    </source>
</evidence>
<keyword evidence="3" id="KW-1185">Reference proteome</keyword>
<evidence type="ECO:0000313" key="2">
    <source>
        <dbReference type="EMBL" id="EEQ90819.1"/>
    </source>
</evidence>
<evidence type="ECO:0008006" key="4">
    <source>
        <dbReference type="Google" id="ProtNLM"/>
    </source>
</evidence>
<name>A0ABP2F231_AJEDR</name>
<feature type="region of interest" description="Disordered" evidence="1">
    <location>
        <begin position="56"/>
        <end position="86"/>
    </location>
</feature>
<feature type="region of interest" description="Disordered" evidence="1">
    <location>
        <begin position="1"/>
        <end position="43"/>
    </location>
</feature>
<protein>
    <recommendedName>
        <fullName evidence="4">Zinc knuckle domain-containing protein</fullName>
    </recommendedName>
</protein>
<feature type="compositionally biased region" description="Polar residues" evidence="1">
    <location>
        <begin position="66"/>
        <end position="80"/>
    </location>
</feature>
<proteinExistence type="predicted"/>
<sequence length="308" mass="34213">MISTASKKFTSVTATRGGTAYPKKPSELQVQPNARKVPAPEVPVFSSTDIRQGFFQTPVEDCNRSKPPSSRRTEVSNALPSLQWDDHLHHDDKTDLRFRKDGKPARPSVSIMRDPTVEGLPDAVSIVKRLAGRSEEMPFVDREFFVLPSRRLIKELGQLPAQRKLRWRMTNDGLITPRTVDPKGSANWDVVILQTRGEIAPTPRRSLAKQQMEAIKPSVPAADPAAIPPVGDPTTRKLPIRRKEGGKPPASAAGCYMCRGPYYTNCCPRKGETNDRPANQVKLEGAREEDDDLLDLDHSLDSDSESEK</sequence>
<accession>A0ABP2F231</accession>
<dbReference type="GeneID" id="69027890"/>
<feature type="region of interest" description="Disordered" evidence="1">
    <location>
        <begin position="267"/>
        <end position="308"/>
    </location>
</feature>
<organism evidence="2 3">
    <name type="scientific">Ajellomyces dermatitidis (strain ER-3 / ATCC MYA-2586)</name>
    <name type="common">Blastomyces dermatitidis</name>
    <dbReference type="NCBI Taxonomy" id="559297"/>
    <lineage>
        <taxon>Eukaryota</taxon>
        <taxon>Fungi</taxon>
        <taxon>Dikarya</taxon>
        <taxon>Ascomycota</taxon>
        <taxon>Pezizomycotina</taxon>
        <taxon>Eurotiomycetes</taxon>
        <taxon>Eurotiomycetidae</taxon>
        <taxon>Onygenales</taxon>
        <taxon>Ajellomycetaceae</taxon>
        <taxon>Blastomyces</taxon>
    </lineage>
</organism>
<feature type="compositionally biased region" description="Basic and acidic residues" evidence="1">
    <location>
        <begin position="295"/>
        <end position="308"/>
    </location>
</feature>
<dbReference type="Proteomes" id="UP000002039">
    <property type="component" value="Unassembled WGS sequence"/>
</dbReference>
<dbReference type="RefSeq" id="XP_045277483.1">
    <property type="nucleotide sequence ID" value="XM_045421654.1"/>
</dbReference>
<feature type="compositionally biased region" description="Polar residues" evidence="1">
    <location>
        <begin position="1"/>
        <end position="16"/>
    </location>
</feature>
<feature type="region of interest" description="Disordered" evidence="1">
    <location>
        <begin position="218"/>
        <end position="250"/>
    </location>
</feature>
<gene>
    <name evidence="2" type="ORF">BDCG_05939</name>
</gene>
<evidence type="ECO:0000256" key="1">
    <source>
        <dbReference type="SAM" id="MobiDB-lite"/>
    </source>
</evidence>
<reference evidence="3" key="1">
    <citation type="journal article" date="2015" name="PLoS Genet.">
        <title>The dynamic genome and transcriptome of the human fungal pathogen Blastomyces and close relative Emmonsia.</title>
        <authorList>
            <person name="Munoz J.F."/>
            <person name="Gauthier G.M."/>
            <person name="Desjardins C.A."/>
            <person name="Gallo J.E."/>
            <person name="Holder J."/>
            <person name="Sullivan T.D."/>
            <person name="Marty A.J."/>
            <person name="Carmen J.C."/>
            <person name="Chen Z."/>
            <person name="Ding L."/>
            <person name="Gujja S."/>
            <person name="Magrini V."/>
            <person name="Misas E."/>
            <person name="Mitreva M."/>
            <person name="Priest M."/>
            <person name="Saif S."/>
            <person name="Whiston E.A."/>
            <person name="Young S."/>
            <person name="Zeng Q."/>
            <person name="Goldman W.E."/>
            <person name="Mardis E.R."/>
            <person name="Taylor J.W."/>
            <person name="McEwen J.G."/>
            <person name="Clay O.K."/>
            <person name="Klein B.S."/>
            <person name="Cuomo C.A."/>
        </authorList>
    </citation>
    <scope>NUCLEOTIDE SEQUENCE [LARGE SCALE GENOMIC DNA]</scope>
    <source>
        <strain evidence="3">ER-3 / ATCC MYA-2586</strain>
    </source>
</reference>